<dbReference type="GO" id="GO:0016020">
    <property type="term" value="C:membrane"/>
    <property type="evidence" value="ECO:0007669"/>
    <property type="project" value="UniProtKB-SubCell"/>
</dbReference>
<feature type="transmembrane region" description="Helical" evidence="6">
    <location>
        <begin position="152"/>
        <end position="175"/>
    </location>
</feature>
<dbReference type="Pfam" id="PF07690">
    <property type="entry name" value="MFS_1"/>
    <property type="match status" value="1"/>
</dbReference>
<keyword evidence="9" id="KW-1185">Reference proteome</keyword>
<feature type="transmembrane region" description="Helical" evidence="6">
    <location>
        <begin position="398"/>
        <end position="420"/>
    </location>
</feature>
<feature type="transmembrane region" description="Helical" evidence="6">
    <location>
        <begin position="226"/>
        <end position="246"/>
    </location>
</feature>
<accession>A0A9N9RL47</accession>
<feature type="transmembrane region" description="Helical" evidence="6">
    <location>
        <begin position="63"/>
        <end position="88"/>
    </location>
</feature>
<feature type="transmembrane region" description="Helical" evidence="6">
    <location>
        <begin position="515"/>
        <end position="534"/>
    </location>
</feature>
<dbReference type="InterPro" id="IPR011701">
    <property type="entry name" value="MFS"/>
</dbReference>
<evidence type="ECO:0000256" key="1">
    <source>
        <dbReference type="ARBA" id="ARBA00004141"/>
    </source>
</evidence>
<organism evidence="8 9">
    <name type="scientific">Chironomus riparius</name>
    <dbReference type="NCBI Taxonomy" id="315576"/>
    <lineage>
        <taxon>Eukaryota</taxon>
        <taxon>Metazoa</taxon>
        <taxon>Ecdysozoa</taxon>
        <taxon>Arthropoda</taxon>
        <taxon>Hexapoda</taxon>
        <taxon>Insecta</taxon>
        <taxon>Pterygota</taxon>
        <taxon>Neoptera</taxon>
        <taxon>Endopterygota</taxon>
        <taxon>Diptera</taxon>
        <taxon>Nematocera</taxon>
        <taxon>Chironomoidea</taxon>
        <taxon>Chironomidae</taxon>
        <taxon>Chironominae</taxon>
        <taxon>Chironomus</taxon>
    </lineage>
</organism>
<evidence type="ECO:0000313" key="8">
    <source>
        <dbReference type="EMBL" id="CAG9799031.1"/>
    </source>
</evidence>
<reference evidence="8" key="1">
    <citation type="submission" date="2022-01" db="EMBL/GenBank/DDBJ databases">
        <authorList>
            <person name="King R."/>
        </authorList>
    </citation>
    <scope>NUCLEOTIDE SEQUENCE</scope>
</reference>
<dbReference type="PROSITE" id="PS50850">
    <property type="entry name" value="MFS"/>
    <property type="match status" value="1"/>
</dbReference>
<keyword evidence="4 6" id="KW-1133">Transmembrane helix</keyword>
<dbReference type="PANTHER" id="PTHR23511">
    <property type="entry name" value="SYNAPTIC VESICLE GLYCOPROTEIN 2"/>
    <property type="match status" value="1"/>
</dbReference>
<proteinExistence type="predicted"/>
<dbReference type="EMBL" id="OU895877">
    <property type="protein sequence ID" value="CAG9799031.1"/>
    <property type="molecule type" value="Genomic_DNA"/>
</dbReference>
<name>A0A9N9RL47_9DIPT</name>
<dbReference type="SUPFAM" id="SSF103473">
    <property type="entry name" value="MFS general substrate transporter"/>
    <property type="match status" value="1"/>
</dbReference>
<dbReference type="OrthoDB" id="10262656at2759"/>
<evidence type="ECO:0000256" key="3">
    <source>
        <dbReference type="ARBA" id="ARBA00022692"/>
    </source>
</evidence>
<evidence type="ECO:0000256" key="4">
    <source>
        <dbReference type="ARBA" id="ARBA00022989"/>
    </source>
</evidence>
<sequence length="536" mass="60318">MKFCEINNKMPLNCDKNITINIIKINKIEVKEDCKDQKFEGKKILSYEDALKEIGFGRVQVELLFASFLILLNVMNETMGISFIIPVAQCDMNLSESDKGLLSGIIFVAIIIPSYGWGIMAGSMGRRSIIFWSVIGSSIFTCLGAFVSDFTLFLLCRFFSGLFVAGYSGVIYTYIGEFCILKHRAILISWASVSVGFGLIIMPFTASMILSYNWKLNFVEFIDFSAWRVLLVIYTLPGILGILWLFRLPESPKFLLINNRKEEALEIVKWIHKTNLGESKKFDIDDLQSEESHDDIEIKKYAGLKKVMLSMKEQTLPLLKPPHLLYFMICCCLQFGIFCIAGGLALFLPDILNKIANAYDENPIDSFKICDIMHNEQINYNITKFSDRSCDETINPNVFIDSMFLGLAFTIAYIATSLFMKPKRRKFIIAITLLASSISGILLNFSESQYFMIVLICSFVMLAGINSAIISGVACDIFPTKQISTVICITMIFGRVGTATSSSLIGYLLEYDCELAYQSLPIITLLCFTLSLILPT</sequence>
<dbReference type="InterPro" id="IPR036259">
    <property type="entry name" value="MFS_trans_sf"/>
</dbReference>
<dbReference type="GO" id="GO:0022857">
    <property type="term" value="F:transmembrane transporter activity"/>
    <property type="evidence" value="ECO:0007669"/>
    <property type="project" value="InterPro"/>
</dbReference>
<protein>
    <recommendedName>
        <fullName evidence="7">Major facilitator superfamily (MFS) profile domain-containing protein</fullName>
    </recommendedName>
</protein>
<dbReference type="InterPro" id="IPR020846">
    <property type="entry name" value="MFS_dom"/>
</dbReference>
<feature type="transmembrane region" description="Helical" evidence="6">
    <location>
        <begin position="100"/>
        <end position="117"/>
    </location>
</feature>
<dbReference type="AlphaFoldDB" id="A0A9N9RL47"/>
<feature type="transmembrane region" description="Helical" evidence="6">
    <location>
        <begin position="129"/>
        <end position="146"/>
    </location>
</feature>
<feature type="domain" description="Major facilitator superfamily (MFS) profile" evidence="7">
    <location>
        <begin position="62"/>
        <end position="536"/>
    </location>
</feature>
<feature type="transmembrane region" description="Helical" evidence="6">
    <location>
        <begin position="187"/>
        <end position="214"/>
    </location>
</feature>
<feature type="transmembrane region" description="Helical" evidence="6">
    <location>
        <begin position="427"/>
        <end position="445"/>
    </location>
</feature>
<dbReference type="Gene3D" id="1.20.1250.20">
    <property type="entry name" value="MFS general substrate transporter like domains"/>
    <property type="match status" value="1"/>
</dbReference>
<evidence type="ECO:0000256" key="5">
    <source>
        <dbReference type="ARBA" id="ARBA00023136"/>
    </source>
</evidence>
<reference evidence="8" key="2">
    <citation type="submission" date="2022-10" db="EMBL/GenBank/DDBJ databases">
        <authorList>
            <consortium name="ENA_rothamsted_submissions"/>
            <consortium name="culmorum"/>
            <person name="King R."/>
        </authorList>
    </citation>
    <scope>NUCLEOTIDE SEQUENCE</scope>
</reference>
<evidence type="ECO:0000259" key="7">
    <source>
        <dbReference type="PROSITE" id="PS50850"/>
    </source>
</evidence>
<dbReference type="Proteomes" id="UP001153620">
    <property type="component" value="Chromosome 1"/>
</dbReference>
<feature type="transmembrane region" description="Helical" evidence="6">
    <location>
        <begin position="451"/>
        <end position="474"/>
    </location>
</feature>
<evidence type="ECO:0000256" key="2">
    <source>
        <dbReference type="ARBA" id="ARBA00022448"/>
    </source>
</evidence>
<comment type="subcellular location">
    <subcellularLocation>
        <location evidence="1">Membrane</location>
        <topology evidence="1">Multi-pass membrane protein</topology>
    </subcellularLocation>
</comment>
<feature type="transmembrane region" description="Helical" evidence="6">
    <location>
        <begin position="324"/>
        <end position="348"/>
    </location>
</feature>
<dbReference type="PANTHER" id="PTHR23511:SF37">
    <property type="entry name" value="MAJOR FACILITATOR SUPERFAMILY (MFS) PROFILE DOMAIN-CONTAINING PROTEIN-RELATED"/>
    <property type="match status" value="1"/>
</dbReference>
<keyword evidence="5 6" id="KW-0472">Membrane</keyword>
<keyword evidence="2" id="KW-0813">Transport</keyword>
<feature type="transmembrane region" description="Helical" evidence="6">
    <location>
        <begin position="486"/>
        <end position="509"/>
    </location>
</feature>
<keyword evidence="3 6" id="KW-0812">Transmembrane</keyword>
<evidence type="ECO:0000256" key="6">
    <source>
        <dbReference type="SAM" id="Phobius"/>
    </source>
</evidence>
<gene>
    <name evidence="8" type="ORF">CHIRRI_LOCUS2006</name>
</gene>
<evidence type="ECO:0000313" key="9">
    <source>
        <dbReference type="Proteomes" id="UP001153620"/>
    </source>
</evidence>